<dbReference type="Pfam" id="PF00294">
    <property type="entry name" value="PfkB"/>
    <property type="match status" value="1"/>
</dbReference>
<keyword evidence="3 5" id="KW-0418">Kinase</keyword>
<dbReference type="Gene3D" id="3.40.1190.20">
    <property type="match status" value="1"/>
</dbReference>
<evidence type="ECO:0000259" key="4">
    <source>
        <dbReference type="Pfam" id="PF00294"/>
    </source>
</evidence>
<dbReference type="PANTHER" id="PTHR43085:SF57">
    <property type="entry name" value="CARBOHYDRATE KINASE PFKB DOMAIN-CONTAINING PROTEIN"/>
    <property type="match status" value="1"/>
</dbReference>
<dbReference type="GO" id="GO:0016301">
    <property type="term" value="F:kinase activity"/>
    <property type="evidence" value="ECO:0007669"/>
    <property type="project" value="UniProtKB-KW"/>
</dbReference>
<dbReference type="PROSITE" id="PS00583">
    <property type="entry name" value="PFKB_KINASES_1"/>
    <property type="match status" value="1"/>
</dbReference>
<dbReference type="Proteomes" id="UP001290861">
    <property type="component" value="Unassembled WGS sequence"/>
</dbReference>
<reference evidence="5 6" key="1">
    <citation type="journal article" date="2024" name="Appl. Environ. Microbiol.">
        <title>Pontiella agarivorans sp. nov., a novel marine anaerobic bacterium capable of degrading macroalgal polysaccharides and fixing nitrogen.</title>
        <authorList>
            <person name="Liu N."/>
            <person name="Kivenson V."/>
            <person name="Peng X."/>
            <person name="Cui Z."/>
            <person name="Lankiewicz T.S."/>
            <person name="Gosselin K.M."/>
            <person name="English C.J."/>
            <person name="Blair E.M."/>
            <person name="O'Malley M.A."/>
            <person name="Valentine D.L."/>
        </authorList>
    </citation>
    <scope>NUCLEOTIDE SEQUENCE [LARGE SCALE GENOMIC DNA]</scope>
    <source>
        <strain evidence="5 6">NLcol2</strain>
    </source>
</reference>
<dbReference type="InterPro" id="IPR002173">
    <property type="entry name" value="Carboh/pur_kinase_PfkB_CS"/>
</dbReference>
<dbReference type="CDD" id="cd01167">
    <property type="entry name" value="bac_FRK"/>
    <property type="match status" value="1"/>
</dbReference>
<comment type="caution">
    <text evidence="5">The sequence shown here is derived from an EMBL/GenBank/DDBJ whole genome shotgun (WGS) entry which is preliminary data.</text>
</comment>
<dbReference type="EC" id="2.7.1.-" evidence="5"/>
<dbReference type="InterPro" id="IPR050306">
    <property type="entry name" value="PfkB_Carbo_kinase"/>
</dbReference>
<keyword evidence="2 5" id="KW-0808">Transferase</keyword>
<dbReference type="SUPFAM" id="SSF53613">
    <property type="entry name" value="Ribokinase-like"/>
    <property type="match status" value="1"/>
</dbReference>
<evidence type="ECO:0000313" key="5">
    <source>
        <dbReference type="EMBL" id="MDZ8118330.1"/>
    </source>
</evidence>
<dbReference type="InterPro" id="IPR011611">
    <property type="entry name" value="PfkB_dom"/>
</dbReference>
<feature type="domain" description="Carbohydrate kinase PfkB" evidence="4">
    <location>
        <begin position="21"/>
        <end position="289"/>
    </location>
</feature>
<comment type="similarity">
    <text evidence="1">Belongs to the carbohydrate kinase PfkB family.</text>
</comment>
<protein>
    <submittedName>
        <fullName evidence="5">Carbohydrate kinase</fullName>
        <ecNumber evidence="5">2.7.1.-</ecNumber>
    </submittedName>
</protein>
<accession>A0ABU5MVU8</accession>
<sequence length="304" mass="33063">MNRTFNVAGIGELLWDVFPEHKRLGGAPANFSCHCGQLGANAKPVSCVGADPLGKELRESLKELGMSAEFIFESAEYPTGTVEVVLNEMGKPTYQIHEDVAWDHIPCPDALKDFAASLDAVCFGSLSQRAGESRGSIRSFIREVPDNALKIYDVNLRQAFFSKQIVSESLELANVLKLSDEELPVLAGYFDLTGDTEEQLTALRRMFSLKLIFFTRGKDGSLLLSAHETDDCPGCEGLAVDSVGAGDSATAALCMGVLQGWPLSKVNLYTNEVSTFVCMQKGATPVLPERLVNYEPVTESEERA</sequence>
<proteinExistence type="inferred from homology"/>
<organism evidence="5 6">
    <name type="scientific">Pontiella agarivorans</name>
    <dbReference type="NCBI Taxonomy" id="3038953"/>
    <lineage>
        <taxon>Bacteria</taxon>
        <taxon>Pseudomonadati</taxon>
        <taxon>Kiritimatiellota</taxon>
        <taxon>Kiritimatiellia</taxon>
        <taxon>Kiritimatiellales</taxon>
        <taxon>Pontiellaceae</taxon>
        <taxon>Pontiella</taxon>
    </lineage>
</organism>
<evidence type="ECO:0000256" key="3">
    <source>
        <dbReference type="ARBA" id="ARBA00022777"/>
    </source>
</evidence>
<dbReference type="RefSeq" id="WP_322608127.1">
    <property type="nucleotide sequence ID" value="NZ_JARVCO010000007.1"/>
</dbReference>
<evidence type="ECO:0000313" key="6">
    <source>
        <dbReference type="Proteomes" id="UP001290861"/>
    </source>
</evidence>
<gene>
    <name evidence="5" type="ORF">P9H32_06770</name>
</gene>
<evidence type="ECO:0000256" key="1">
    <source>
        <dbReference type="ARBA" id="ARBA00010688"/>
    </source>
</evidence>
<dbReference type="InterPro" id="IPR029056">
    <property type="entry name" value="Ribokinase-like"/>
</dbReference>
<dbReference type="EMBL" id="JARVCO010000007">
    <property type="protein sequence ID" value="MDZ8118330.1"/>
    <property type="molecule type" value="Genomic_DNA"/>
</dbReference>
<name>A0ABU5MVU8_9BACT</name>
<keyword evidence="6" id="KW-1185">Reference proteome</keyword>
<evidence type="ECO:0000256" key="2">
    <source>
        <dbReference type="ARBA" id="ARBA00022679"/>
    </source>
</evidence>
<dbReference type="PANTHER" id="PTHR43085">
    <property type="entry name" value="HEXOKINASE FAMILY MEMBER"/>
    <property type="match status" value="1"/>
</dbReference>